<dbReference type="InterPro" id="IPR043129">
    <property type="entry name" value="ATPase_NBD"/>
</dbReference>
<protein>
    <submittedName>
        <fullName evidence="3">ROK family protein</fullName>
    </submittedName>
</protein>
<evidence type="ECO:0000256" key="2">
    <source>
        <dbReference type="SAM" id="MobiDB-lite"/>
    </source>
</evidence>
<dbReference type="InterPro" id="IPR036388">
    <property type="entry name" value="WH-like_DNA-bd_sf"/>
</dbReference>
<comment type="caution">
    <text evidence="3">The sequence shown here is derived from an EMBL/GenBank/DDBJ whole genome shotgun (WGS) entry which is preliminary data.</text>
</comment>
<comment type="similarity">
    <text evidence="1">Belongs to the ROK (NagC/XylR) family.</text>
</comment>
<evidence type="ECO:0000313" key="4">
    <source>
        <dbReference type="Proteomes" id="UP001500729"/>
    </source>
</evidence>
<proteinExistence type="inferred from homology"/>
<dbReference type="InterPro" id="IPR000600">
    <property type="entry name" value="ROK"/>
</dbReference>
<dbReference type="Proteomes" id="UP001500729">
    <property type="component" value="Unassembled WGS sequence"/>
</dbReference>
<dbReference type="PANTHER" id="PTHR18964:SF149">
    <property type="entry name" value="BIFUNCTIONAL UDP-N-ACETYLGLUCOSAMINE 2-EPIMERASE_N-ACETYLMANNOSAMINE KINASE"/>
    <property type="match status" value="1"/>
</dbReference>
<dbReference type="PANTHER" id="PTHR18964">
    <property type="entry name" value="ROK (REPRESSOR, ORF, KINASE) FAMILY"/>
    <property type="match status" value="1"/>
</dbReference>
<organism evidence="3 4">
    <name type="scientific">Saccharopolyspora erythraea</name>
    <name type="common">Streptomyces erythraeus</name>
    <dbReference type="NCBI Taxonomy" id="1836"/>
    <lineage>
        <taxon>Bacteria</taxon>
        <taxon>Bacillati</taxon>
        <taxon>Actinomycetota</taxon>
        <taxon>Actinomycetes</taxon>
        <taxon>Pseudonocardiales</taxon>
        <taxon>Pseudonocardiaceae</taxon>
        <taxon>Saccharopolyspora</taxon>
    </lineage>
</organism>
<name>A0ABP3MFP4_SACER</name>
<dbReference type="SUPFAM" id="SSF53067">
    <property type="entry name" value="Actin-like ATPase domain"/>
    <property type="match status" value="1"/>
</dbReference>
<feature type="compositionally biased region" description="Basic and acidic residues" evidence="2">
    <location>
        <begin position="1"/>
        <end position="15"/>
    </location>
</feature>
<dbReference type="Gene3D" id="3.30.420.40">
    <property type="match status" value="2"/>
</dbReference>
<reference evidence="4" key="1">
    <citation type="journal article" date="2019" name="Int. J. Syst. Evol. Microbiol.">
        <title>The Global Catalogue of Microorganisms (GCM) 10K type strain sequencing project: providing services to taxonomists for standard genome sequencing and annotation.</title>
        <authorList>
            <consortium name="The Broad Institute Genomics Platform"/>
            <consortium name="The Broad Institute Genome Sequencing Center for Infectious Disease"/>
            <person name="Wu L."/>
            <person name="Ma J."/>
        </authorList>
    </citation>
    <scope>NUCLEOTIDE SEQUENCE [LARGE SCALE GENOMIC DNA]</scope>
    <source>
        <strain evidence="4">JCM 10303</strain>
    </source>
</reference>
<evidence type="ECO:0000313" key="3">
    <source>
        <dbReference type="EMBL" id="GAA0518257.1"/>
    </source>
</evidence>
<keyword evidence="4" id="KW-1185">Reference proteome</keyword>
<accession>A0ABP3MFP4</accession>
<dbReference type="SUPFAM" id="SSF46785">
    <property type="entry name" value="Winged helix' DNA-binding domain"/>
    <property type="match status" value="1"/>
</dbReference>
<dbReference type="Pfam" id="PF00480">
    <property type="entry name" value="ROK"/>
    <property type="match status" value="1"/>
</dbReference>
<dbReference type="InterPro" id="IPR036390">
    <property type="entry name" value="WH_DNA-bd_sf"/>
</dbReference>
<evidence type="ECO:0000256" key="1">
    <source>
        <dbReference type="ARBA" id="ARBA00006479"/>
    </source>
</evidence>
<dbReference type="Gene3D" id="1.10.10.10">
    <property type="entry name" value="Winged helix-like DNA-binding domain superfamily/Winged helix DNA-binding domain"/>
    <property type="match status" value="1"/>
</dbReference>
<dbReference type="EMBL" id="BAAAGS010000008">
    <property type="protein sequence ID" value="GAA0518257.1"/>
    <property type="molecule type" value="Genomic_DNA"/>
</dbReference>
<feature type="region of interest" description="Disordered" evidence="2">
    <location>
        <begin position="1"/>
        <end position="34"/>
    </location>
</feature>
<dbReference type="RefSeq" id="WP_011873484.1">
    <property type="nucleotide sequence ID" value="NZ_BAAAGS010000008.1"/>
</dbReference>
<gene>
    <name evidence="3" type="ORF">GCM10009533_16690</name>
</gene>
<sequence>MAERRGAAERREPRMVSDAPQRSPTPPEVPDAAPRTAAARVLTLLHHGGPLSRSSATSALGLARSAIGNALAELEALGLVRTAAPAASGRGRPSPLVEAAPTAPFVVACALRPDRLEVTTCAIGEPVAPPHPHPLGERDFAPERLAAVLAEQVELAVRQQTGSGRACAGVGVAMPAAMRESDGFVHSSLCYGWADVPFGRLVTALLPDLPLHFSRDSNLAGMAEYRRGAAAGAANALVLTCDGKGIGGALVNAGTLFTGGGHAVEAGHLMVDSEGEPCPCGSRGCLERYADGAALARAAGATSAEEALRATTARAGSARRRTAGTLGAGLAGLATVLDPDRIVLTGLLAGLLAAEPGVLTEELHRFSLVARTRRLRPVPGALAEPALTGAADRAFAPLLRAPQRIGG</sequence>